<comment type="caution">
    <text evidence="1">The sequence shown here is derived from an EMBL/GenBank/DDBJ whole genome shotgun (WGS) entry which is preliminary data.</text>
</comment>
<organism evidence="1 2">
    <name type="scientific">Pleurodeles waltl</name>
    <name type="common">Iberian ribbed newt</name>
    <dbReference type="NCBI Taxonomy" id="8319"/>
    <lineage>
        <taxon>Eukaryota</taxon>
        <taxon>Metazoa</taxon>
        <taxon>Chordata</taxon>
        <taxon>Craniata</taxon>
        <taxon>Vertebrata</taxon>
        <taxon>Euteleostomi</taxon>
        <taxon>Amphibia</taxon>
        <taxon>Batrachia</taxon>
        <taxon>Caudata</taxon>
        <taxon>Salamandroidea</taxon>
        <taxon>Salamandridae</taxon>
        <taxon>Pleurodelinae</taxon>
        <taxon>Pleurodeles</taxon>
    </lineage>
</organism>
<evidence type="ECO:0000313" key="1">
    <source>
        <dbReference type="EMBL" id="KAJ1088272.1"/>
    </source>
</evidence>
<dbReference type="EMBL" id="JANPWB010000015">
    <property type="protein sequence ID" value="KAJ1088272.1"/>
    <property type="molecule type" value="Genomic_DNA"/>
</dbReference>
<gene>
    <name evidence="1" type="ORF">NDU88_001430</name>
</gene>
<proteinExistence type="predicted"/>
<protein>
    <submittedName>
        <fullName evidence="1">Uncharacterized protein</fullName>
    </submittedName>
</protein>
<sequence length="181" mass="21012">MQTTNHSSYLHSVYLNTNGSNKLYAFRDKKSGSDAGNVLKEELVKKQLWDNLWKISKREHAKLWEATTLQKYVECDRIPRGLIIFTLRNIVDPDPDMIEEWMINNHNCSSGMLKILIKYARKDVEKLSQEIDKCMAMLKDNCSLEEYEKMSEDVDRSEYARAGELLYLNPSGCPEGVIKRT</sequence>
<accession>A0AAV7L9S4</accession>
<reference evidence="1" key="1">
    <citation type="journal article" date="2022" name="bioRxiv">
        <title>Sequencing and chromosome-scale assembly of the giantPleurodeles waltlgenome.</title>
        <authorList>
            <person name="Brown T."/>
            <person name="Elewa A."/>
            <person name="Iarovenko S."/>
            <person name="Subramanian E."/>
            <person name="Araus A.J."/>
            <person name="Petzold A."/>
            <person name="Susuki M."/>
            <person name="Suzuki K.-i.T."/>
            <person name="Hayashi T."/>
            <person name="Toyoda A."/>
            <person name="Oliveira C."/>
            <person name="Osipova E."/>
            <person name="Leigh N.D."/>
            <person name="Simon A."/>
            <person name="Yun M.H."/>
        </authorList>
    </citation>
    <scope>NUCLEOTIDE SEQUENCE</scope>
    <source>
        <strain evidence="1">20211129_DDA</strain>
        <tissue evidence="1">Liver</tissue>
    </source>
</reference>
<dbReference type="Proteomes" id="UP001066276">
    <property type="component" value="Chromosome 11"/>
</dbReference>
<keyword evidence="2" id="KW-1185">Reference proteome</keyword>
<name>A0AAV7L9S4_PLEWA</name>
<evidence type="ECO:0000313" key="2">
    <source>
        <dbReference type="Proteomes" id="UP001066276"/>
    </source>
</evidence>
<dbReference type="AlphaFoldDB" id="A0AAV7L9S4"/>